<evidence type="ECO:0000259" key="6">
    <source>
        <dbReference type="Pfam" id="PF00884"/>
    </source>
</evidence>
<dbReference type="InterPro" id="IPR000917">
    <property type="entry name" value="Sulfatase_N"/>
</dbReference>
<dbReference type="Pfam" id="PF00884">
    <property type="entry name" value="Sulfatase"/>
    <property type="match status" value="1"/>
</dbReference>
<evidence type="ECO:0000256" key="3">
    <source>
        <dbReference type="ARBA" id="ARBA00022801"/>
    </source>
</evidence>
<dbReference type="EMBL" id="JAJSON010000025">
    <property type="protein sequence ID" value="MCG9972550.1"/>
    <property type="molecule type" value="Genomic_DNA"/>
</dbReference>
<evidence type="ECO:0000256" key="4">
    <source>
        <dbReference type="ARBA" id="ARBA00022837"/>
    </source>
</evidence>
<comment type="caution">
    <text evidence="7">The sequence shown here is derived from an EMBL/GenBank/DDBJ whole genome shotgun (WGS) entry which is preliminary data.</text>
</comment>
<dbReference type="GO" id="GO:0046872">
    <property type="term" value="F:metal ion binding"/>
    <property type="evidence" value="ECO:0007669"/>
    <property type="project" value="UniProtKB-KW"/>
</dbReference>
<organism evidence="7 8">
    <name type="scientific">Christiangramia crocea</name>
    <dbReference type="NCBI Taxonomy" id="2904124"/>
    <lineage>
        <taxon>Bacteria</taxon>
        <taxon>Pseudomonadati</taxon>
        <taxon>Bacteroidota</taxon>
        <taxon>Flavobacteriia</taxon>
        <taxon>Flavobacteriales</taxon>
        <taxon>Flavobacteriaceae</taxon>
        <taxon>Christiangramia</taxon>
    </lineage>
</organism>
<keyword evidence="3 7" id="KW-0378">Hydrolase</keyword>
<gene>
    <name evidence="7" type="ORF">LU635_12945</name>
</gene>
<dbReference type="Proteomes" id="UP001139344">
    <property type="component" value="Unassembled WGS sequence"/>
</dbReference>
<keyword evidence="4" id="KW-0106">Calcium</keyword>
<dbReference type="PROSITE" id="PS00523">
    <property type="entry name" value="SULFATASE_1"/>
    <property type="match status" value="1"/>
</dbReference>
<keyword evidence="2" id="KW-0479">Metal-binding</keyword>
<dbReference type="PROSITE" id="PS00149">
    <property type="entry name" value="SULFATASE_2"/>
    <property type="match status" value="1"/>
</dbReference>
<dbReference type="RefSeq" id="WP_240099906.1">
    <property type="nucleotide sequence ID" value="NZ_JAJSON010000025.1"/>
</dbReference>
<feature type="compositionally biased region" description="Basic and acidic residues" evidence="5">
    <location>
        <begin position="300"/>
        <end position="313"/>
    </location>
</feature>
<dbReference type="InterPro" id="IPR024607">
    <property type="entry name" value="Sulfatase_CS"/>
</dbReference>
<dbReference type="PANTHER" id="PTHR42693">
    <property type="entry name" value="ARYLSULFATASE FAMILY MEMBER"/>
    <property type="match status" value="1"/>
</dbReference>
<dbReference type="PANTHER" id="PTHR42693:SF53">
    <property type="entry name" value="ENDO-4-O-SULFATASE"/>
    <property type="match status" value="1"/>
</dbReference>
<accession>A0A9X1UYM7</accession>
<dbReference type="Gene3D" id="3.40.720.10">
    <property type="entry name" value="Alkaline Phosphatase, subunit A"/>
    <property type="match status" value="1"/>
</dbReference>
<sequence>MDNTHLNSMTLIPMFKSSILLIIFLLFTSTHTAQPNEKPNVVFILTDDLGYKDVGFNGCEDIATPNIDRIASNGVKFTNGYVSYPVCGPSRAGLITGRYQDRFGFSKNPLFAPKDPNMGLPLSEQTIPEYLDKSGYHSLAVGKWHFGAHPVFHPLNRGFDEFFGFLGGGHRYFPEEWTVKNIEEAKKETSEYRTRLLHNHTRVDETEYLTDALSRETVSFIDRNADRPFFIYLAYNAPHLPLQATEKYLKRYAHIKNRKRRIYAAMISAVDDGIGLVLNKLEEKGISENTIVIFMSDNGGPEHKNASENDPLKGGKGSLNEGGVRVPFAMQWPAKIKKGMVYTKPIISLDIFGSIVGNISPEISTQNPIDGVDLIPFLTGKKAGKPHAKLYWRKYIQEGKGMRSDNHKLVIKGSQNALYDLENDINETHNIKNKNPEKYNEMLTEWSKWQSQLKEPAFLGLMEKERYNKKHPDRFESDESENKKE</sequence>
<comment type="similarity">
    <text evidence="1">Belongs to the sulfatase family.</text>
</comment>
<evidence type="ECO:0000256" key="5">
    <source>
        <dbReference type="SAM" id="MobiDB-lite"/>
    </source>
</evidence>
<dbReference type="Gene3D" id="3.30.1120.10">
    <property type="match status" value="1"/>
</dbReference>
<proteinExistence type="inferred from homology"/>
<dbReference type="GO" id="GO:0004065">
    <property type="term" value="F:arylsulfatase activity"/>
    <property type="evidence" value="ECO:0007669"/>
    <property type="project" value="TreeGrafter"/>
</dbReference>
<evidence type="ECO:0000256" key="2">
    <source>
        <dbReference type="ARBA" id="ARBA00022723"/>
    </source>
</evidence>
<reference evidence="7" key="1">
    <citation type="submission" date="2021-12" db="EMBL/GenBank/DDBJ databases">
        <title>Description of Gramella crocea sp. nov., a new bacterium isolated from activated sludge.</title>
        <authorList>
            <person name="Zhang X."/>
        </authorList>
    </citation>
    <scope>NUCLEOTIDE SEQUENCE</scope>
    <source>
        <strain evidence="7">YB25</strain>
    </source>
</reference>
<name>A0A9X1UYM7_9FLAO</name>
<evidence type="ECO:0000313" key="8">
    <source>
        <dbReference type="Proteomes" id="UP001139344"/>
    </source>
</evidence>
<dbReference type="InterPro" id="IPR017850">
    <property type="entry name" value="Alkaline_phosphatase_core_sf"/>
</dbReference>
<dbReference type="SUPFAM" id="SSF53649">
    <property type="entry name" value="Alkaline phosphatase-like"/>
    <property type="match status" value="1"/>
</dbReference>
<protein>
    <submittedName>
        <fullName evidence="7">Sulfatase-like hydrolase/transferase</fullName>
    </submittedName>
</protein>
<feature type="region of interest" description="Disordered" evidence="5">
    <location>
        <begin position="298"/>
        <end position="318"/>
    </location>
</feature>
<dbReference type="AlphaFoldDB" id="A0A9X1UYM7"/>
<keyword evidence="8" id="KW-1185">Reference proteome</keyword>
<evidence type="ECO:0000313" key="7">
    <source>
        <dbReference type="EMBL" id="MCG9972550.1"/>
    </source>
</evidence>
<evidence type="ECO:0000256" key="1">
    <source>
        <dbReference type="ARBA" id="ARBA00008779"/>
    </source>
</evidence>
<dbReference type="InterPro" id="IPR050738">
    <property type="entry name" value="Sulfatase"/>
</dbReference>
<feature type="domain" description="Sulfatase N-terminal" evidence="6">
    <location>
        <begin position="39"/>
        <end position="356"/>
    </location>
</feature>